<name>A0A1G1Y6L5_9BACT</name>
<comment type="similarity">
    <text evidence="1 8">Belongs to the thymidylate kinase family.</text>
</comment>
<dbReference type="Pfam" id="PF02223">
    <property type="entry name" value="Thymidylate_kin"/>
    <property type="match status" value="1"/>
</dbReference>
<dbReference type="PANTHER" id="PTHR10344:SF4">
    <property type="entry name" value="UMP-CMP KINASE 2, MITOCHONDRIAL"/>
    <property type="match status" value="1"/>
</dbReference>
<dbReference type="PANTHER" id="PTHR10344">
    <property type="entry name" value="THYMIDYLATE KINASE"/>
    <property type="match status" value="1"/>
</dbReference>
<evidence type="ECO:0000256" key="5">
    <source>
        <dbReference type="ARBA" id="ARBA00022777"/>
    </source>
</evidence>
<dbReference type="Gene3D" id="3.40.50.300">
    <property type="entry name" value="P-loop containing nucleotide triphosphate hydrolases"/>
    <property type="match status" value="1"/>
</dbReference>
<accession>A0A1G1Y6L5</accession>
<dbReference type="AlphaFoldDB" id="A0A1G1Y6L5"/>
<reference evidence="10 11" key="1">
    <citation type="journal article" date="2016" name="Nat. Commun.">
        <title>Thousands of microbial genomes shed light on interconnected biogeochemical processes in an aquifer system.</title>
        <authorList>
            <person name="Anantharaman K."/>
            <person name="Brown C.T."/>
            <person name="Hug L.A."/>
            <person name="Sharon I."/>
            <person name="Castelle C.J."/>
            <person name="Probst A.J."/>
            <person name="Thomas B.C."/>
            <person name="Singh A."/>
            <person name="Wilkins M.J."/>
            <person name="Karaoz U."/>
            <person name="Brodie E.L."/>
            <person name="Williams K.H."/>
            <person name="Hubbard S.S."/>
            <person name="Banfield J.F."/>
        </authorList>
    </citation>
    <scope>NUCLEOTIDE SEQUENCE [LARGE SCALE GENOMIC DNA]</scope>
</reference>
<dbReference type="FunFam" id="3.40.50.300:FF:002288">
    <property type="entry name" value="Probable thymidylate kinase"/>
    <property type="match status" value="1"/>
</dbReference>
<feature type="domain" description="Thymidylate kinase-like" evidence="9">
    <location>
        <begin position="7"/>
        <end position="182"/>
    </location>
</feature>
<evidence type="ECO:0000256" key="2">
    <source>
        <dbReference type="ARBA" id="ARBA00022679"/>
    </source>
</evidence>
<evidence type="ECO:0000256" key="8">
    <source>
        <dbReference type="HAMAP-Rule" id="MF_00165"/>
    </source>
</evidence>
<dbReference type="EC" id="2.7.4.9" evidence="8"/>
<dbReference type="EMBL" id="MHIH01000010">
    <property type="protein sequence ID" value="OGY47881.1"/>
    <property type="molecule type" value="Genomic_DNA"/>
</dbReference>
<evidence type="ECO:0000256" key="4">
    <source>
        <dbReference type="ARBA" id="ARBA00022741"/>
    </source>
</evidence>
<dbReference type="GO" id="GO:0004798">
    <property type="term" value="F:dTMP kinase activity"/>
    <property type="evidence" value="ECO:0007669"/>
    <property type="project" value="UniProtKB-UniRule"/>
</dbReference>
<evidence type="ECO:0000256" key="1">
    <source>
        <dbReference type="ARBA" id="ARBA00009776"/>
    </source>
</evidence>
<comment type="function">
    <text evidence="8">Phosphorylation of dTMP to form dTDP in both de novo and salvage pathways of dTTP synthesis.</text>
</comment>
<comment type="catalytic activity">
    <reaction evidence="7 8">
        <text>dTMP + ATP = dTDP + ADP</text>
        <dbReference type="Rhea" id="RHEA:13517"/>
        <dbReference type="ChEBI" id="CHEBI:30616"/>
        <dbReference type="ChEBI" id="CHEBI:58369"/>
        <dbReference type="ChEBI" id="CHEBI:63528"/>
        <dbReference type="ChEBI" id="CHEBI:456216"/>
        <dbReference type="EC" id="2.7.4.9"/>
    </reaction>
</comment>
<keyword evidence="5 8" id="KW-0418">Kinase</keyword>
<keyword evidence="3 8" id="KW-0545">Nucleotide biosynthesis</keyword>
<evidence type="ECO:0000259" key="9">
    <source>
        <dbReference type="Pfam" id="PF02223"/>
    </source>
</evidence>
<dbReference type="InterPro" id="IPR039430">
    <property type="entry name" value="Thymidylate_kin-like_dom"/>
</dbReference>
<sequence length="214" mass="24529">MGKLIVIDGIDGSGKATQTKILVEKIRQQGLAVEILNFPQYENNFFGGLVRQYLDGKFGKPTTVSPYLASVLYAADRWESAPKINQWLQKGKIVILDRYYTSNLIHQSAKLDETQIDDFISWIKNLEFDTFKIPQPDLVIYLHVPAEISHELVAERGSGHDGHENTTHLKIAEQRCLYLAEELGWEKIECYQNNQLLSIEQIAEKVWQIVKKNI</sequence>
<dbReference type="Proteomes" id="UP000178747">
    <property type="component" value="Unassembled WGS sequence"/>
</dbReference>
<evidence type="ECO:0000313" key="10">
    <source>
        <dbReference type="EMBL" id="OGY47881.1"/>
    </source>
</evidence>
<dbReference type="InterPro" id="IPR027417">
    <property type="entry name" value="P-loop_NTPase"/>
</dbReference>
<dbReference type="NCBIfam" id="TIGR00041">
    <property type="entry name" value="DTMP_kinase"/>
    <property type="match status" value="1"/>
</dbReference>
<evidence type="ECO:0000256" key="7">
    <source>
        <dbReference type="ARBA" id="ARBA00048743"/>
    </source>
</evidence>
<dbReference type="CDD" id="cd01672">
    <property type="entry name" value="TMPK"/>
    <property type="match status" value="1"/>
</dbReference>
<evidence type="ECO:0000256" key="6">
    <source>
        <dbReference type="ARBA" id="ARBA00022840"/>
    </source>
</evidence>
<dbReference type="SUPFAM" id="SSF52540">
    <property type="entry name" value="P-loop containing nucleoside triphosphate hydrolases"/>
    <property type="match status" value="1"/>
</dbReference>
<dbReference type="GO" id="GO:0006233">
    <property type="term" value="P:dTDP biosynthetic process"/>
    <property type="evidence" value="ECO:0007669"/>
    <property type="project" value="InterPro"/>
</dbReference>
<evidence type="ECO:0000256" key="3">
    <source>
        <dbReference type="ARBA" id="ARBA00022727"/>
    </source>
</evidence>
<evidence type="ECO:0000313" key="11">
    <source>
        <dbReference type="Proteomes" id="UP000178747"/>
    </source>
</evidence>
<dbReference type="InterPro" id="IPR018094">
    <property type="entry name" value="Thymidylate_kinase"/>
</dbReference>
<protein>
    <recommendedName>
        <fullName evidence="8">Thymidylate kinase</fullName>
        <ecNumber evidence="8">2.7.4.9</ecNumber>
    </recommendedName>
    <alternativeName>
        <fullName evidence="8">dTMP kinase</fullName>
    </alternativeName>
</protein>
<comment type="caution">
    <text evidence="10">The sequence shown here is derived from an EMBL/GenBank/DDBJ whole genome shotgun (WGS) entry which is preliminary data.</text>
</comment>
<dbReference type="GO" id="GO:0006235">
    <property type="term" value="P:dTTP biosynthetic process"/>
    <property type="evidence" value="ECO:0007669"/>
    <property type="project" value="UniProtKB-UniRule"/>
</dbReference>
<proteinExistence type="inferred from homology"/>
<dbReference type="HAMAP" id="MF_00165">
    <property type="entry name" value="Thymidylate_kinase"/>
    <property type="match status" value="1"/>
</dbReference>
<gene>
    <name evidence="8" type="primary">tmk</name>
    <name evidence="10" type="ORF">A3J62_02350</name>
</gene>
<keyword evidence="2 8" id="KW-0808">Transferase</keyword>
<dbReference type="GO" id="GO:0006227">
    <property type="term" value="P:dUDP biosynthetic process"/>
    <property type="evidence" value="ECO:0007669"/>
    <property type="project" value="TreeGrafter"/>
</dbReference>
<keyword evidence="6 8" id="KW-0067">ATP-binding</keyword>
<keyword evidence="4 8" id="KW-0547">Nucleotide-binding</keyword>
<dbReference type="GO" id="GO:0005524">
    <property type="term" value="F:ATP binding"/>
    <property type="evidence" value="ECO:0007669"/>
    <property type="project" value="UniProtKB-UniRule"/>
</dbReference>
<organism evidence="10 11">
    <name type="scientific">Candidatus Buchananbacteria bacterium RIFCSPHIGHO2_02_FULL_38_8</name>
    <dbReference type="NCBI Taxonomy" id="1797538"/>
    <lineage>
        <taxon>Bacteria</taxon>
        <taxon>Candidatus Buchananiibacteriota</taxon>
    </lineage>
</organism>
<comment type="caution">
    <text evidence="8">Lacks conserved residue(s) required for the propagation of feature annotation.</text>
</comment>
<dbReference type="GO" id="GO:0005737">
    <property type="term" value="C:cytoplasm"/>
    <property type="evidence" value="ECO:0007669"/>
    <property type="project" value="TreeGrafter"/>
</dbReference>